<sequence>MEVISEGLALRAYAFDHLQQCDRLGTSLNHPDFLIHDLTRIPKWTGAADLEPDSTTLCRGYAEVVHIRSELGEMVDRILRSVKPARHVHAQLLHPDQGRLSDDRIK</sequence>
<proteinExistence type="predicted"/>
<dbReference type="EMBL" id="PQXF01000038">
    <property type="protein sequence ID" value="PXF58342.1"/>
    <property type="molecule type" value="Genomic_DNA"/>
</dbReference>
<accession>A0AC61KZI5</accession>
<protein>
    <submittedName>
        <fullName evidence="1">Uncharacterized protein</fullName>
    </submittedName>
</protein>
<name>A0AC61KZI5_9EURY</name>
<evidence type="ECO:0000313" key="1">
    <source>
        <dbReference type="EMBL" id="PXF58342.1"/>
    </source>
</evidence>
<organism evidence="1 2">
    <name type="scientific">Candidatus Methanogaster sp</name>
    <dbReference type="NCBI Taxonomy" id="3386292"/>
    <lineage>
        <taxon>Archaea</taxon>
        <taxon>Methanobacteriati</taxon>
        <taxon>Methanobacteriota</taxon>
        <taxon>Stenosarchaea group</taxon>
        <taxon>Methanomicrobia</taxon>
        <taxon>Methanosarcinales</taxon>
        <taxon>ANME-2 cluster</taxon>
        <taxon>Candidatus Methanogasteraceae</taxon>
        <taxon>Candidatus Methanogaster</taxon>
    </lineage>
</organism>
<reference evidence="1" key="1">
    <citation type="submission" date="2018-01" db="EMBL/GenBank/DDBJ databases">
        <authorList>
            <person name="Krukenberg V."/>
        </authorList>
    </citation>
    <scope>NUCLEOTIDE SEQUENCE</scope>
    <source>
        <strain evidence="1">E20ANME2</strain>
    </source>
</reference>
<comment type="caution">
    <text evidence="1">The sequence shown here is derived from an EMBL/GenBank/DDBJ whole genome shotgun (WGS) entry which is preliminary data.</text>
</comment>
<gene>
    <name evidence="1" type="ORF">C4B59_13520</name>
</gene>
<dbReference type="Proteomes" id="UP000248329">
    <property type="component" value="Unassembled WGS sequence"/>
</dbReference>
<evidence type="ECO:0000313" key="2">
    <source>
        <dbReference type="Proteomes" id="UP000248329"/>
    </source>
</evidence>